<keyword evidence="5" id="KW-1185">Reference proteome</keyword>
<protein>
    <recommendedName>
        <fullName evidence="3">DUF7847 domain-containing protein</fullName>
    </recommendedName>
</protein>
<gene>
    <name evidence="4" type="ORF">M4486_18695</name>
</gene>
<reference evidence="4" key="1">
    <citation type="submission" date="2022-05" db="EMBL/GenBank/DDBJ databases">
        <title>Genomic analysis of Brachybacterium sp. CBA3104.</title>
        <authorList>
            <person name="Roh S.W."/>
            <person name="Kim Y.B."/>
            <person name="Kim Y."/>
        </authorList>
    </citation>
    <scope>NUCLEOTIDE SEQUENCE</scope>
    <source>
        <strain evidence="4">CBA3104</strain>
    </source>
</reference>
<feature type="domain" description="DUF7847" evidence="3">
    <location>
        <begin position="205"/>
        <end position="307"/>
    </location>
</feature>
<feature type="transmembrane region" description="Helical" evidence="2">
    <location>
        <begin position="107"/>
        <end position="140"/>
    </location>
</feature>
<feature type="transmembrane region" description="Helical" evidence="2">
    <location>
        <begin position="152"/>
        <end position="175"/>
    </location>
</feature>
<accession>A0ABY4N785</accession>
<feature type="transmembrane region" description="Helical" evidence="2">
    <location>
        <begin position="253"/>
        <end position="271"/>
    </location>
</feature>
<evidence type="ECO:0000256" key="1">
    <source>
        <dbReference type="SAM" id="MobiDB-lite"/>
    </source>
</evidence>
<proteinExistence type="predicted"/>
<name>A0ABY4N785_9MICO</name>
<dbReference type="RefSeq" id="WP_249478824.1">
    <property type="nucleotide sequence ID" value="NZ_CP097218.1"/>
</dbReference>
<dbReference type="InterPro" id="IPR057169">
    <property type="entry name" value="DUF7847"/>
</dbReference>
<keyword evidence="2" id="KW-0472">Membrane</keyword>
<feature type="transmembrane region" description="Helical" evidence="2">
    <location>
        <begin position="223"/>
        <end position="241"/>
    </location>
</feature>
<feature type="compositionally biased region" description="Low complexity" evidence="1">
    <location>
        <begin position="47"/>
        <end position="75"/>
    </location>
</feature>
<dbReference type="Proteomes" id="UP001055868">
    <property type="component" value="Chromosome"/>
</dbReference>
<dbReference type="EMBL" id="CP097218">
    <property type="protein sequence ID" value="UQN29632.1"/>
    <property type="molecule type" value="Genomic_DNA"/>
</dbReference>
<feature type="region of interest" description="Disordered" evidence="1">
    <location>
        <begin position="1"/>
        <end position="86"/>
    </location>
</feature>
<feature type="transmembrane region" description="Helical" evidence="2">
    <location>
        <begin position="196"/>
        <end position="217"/>
    </location>
</feature>
<evidence type="ECO:0000313" key="4">
    <source>
        <dbReference type="EMBL" id="UQN29632.1"/>
    </source>
</evidence>
<feature type="transmembrane region" description="Helical" evidence="2">
    <location>
        <begin position="277"/>
        <end position="300"/>
    </location>
</feature>
<evidence type="ECO:0000313" key="5">
    <source>
        <dbReference type="Proteomes" id="UP001055868"/>
    </source>
</evidence>
<evidence type="ECO:0000259" key="3">
    <source>
        <dbReference type="Pfam" id="PF25231"/>
    </source>
</evidence>
<feature type="compositionally biased region" description="Polar residues" evidence="1">
    <location>
        <begin position="20"/>
        <end position="42"/>
    </location>
</feature>
<dbReference type="Pfam" id="PF25231">
    <property type="entry name" value="DUF7847"/>
    <property type="match status" value="1"/>
</dbReference>
<evidence type="ECO:0000256" key="2">
    <source>
        <dbReference type="SAM" id="Phobius"/>
    </source>
</evidence>
<keyword evidence="2" id="KW-0812">Transmembrane</keyword>
<sequence>MSSIPPYPGSESAGGPDDGSSANSGAWSAPQQAQGSPASYGQASPYGQPGQQDQTGQQGQQDQPGQQFPAGPQSQSAGATGPAPGTDLGADLGASVSWMWSAFARNVTAFLVPAIVWSVAVLVIVGIATGIGIAVMVGMMQDSPASDEVPAGAIFALYGIVLAALPFAGIVSILWQSGAARAAETVRSGERPSLGSSFVGAGRVVLTALLVGIMVAIGMILLYIPGLILAVLSFYAIPAAARGASPGAAIKESFALVRGHLGITILAYVIFMAASSIAGMIVVGSVLLVPLLVLFQFGLYERVSGRALTEPVRA</sequence>
<organism evidence="4 5">
    <name type="scientific">Brachybacterium kimchii</name>
    <dbReference type="NCBI Taxonomy" id="2942909"/>
    <lineage>
        <taxon>Bacteria</taxon>
        <taxon>Bacillati</taxon>
        <taxon>Actinomycetota</taxon>
        <taxon>Actinomycetes</taxon>
        <taxon>Micrococcales</taxon>
        <taxon>Dermabacteraceae</taxon>
        <taxon>Brachybacterium</taxon>
    </lineage>
</organism>
<keyword evidence="2" id="KW-1133">Transmembrane helix</keyword>